<dbReference type="KEGG" id="thf:MA03_02795"/>
<dbReference type="PATRIC" id="fig|1550241.5.peg.578"/>
<accession>A0A0F7FI20</accession>
<evidence type="ECO:0008006" key="3">
    <source>
        <dbReference type="Google" id="ProtNLM"/>
    </source>
</evidence>
<name>A0A0F7FI20_9CREN</name>
<reference evidence="1 2" key="1">
    <citation type="journal article" date="2015" name="Stand. Genomic Sci.">
        <title>Complete genome sequence of and proposal of Thermofilum uzonense sp. nov. a novel hyperthermophilic crenarchaeon and emended description of the genus Thermofilum.</title>
        <authorList>
            <person name="Toshchakov S.V."/>
            <person name="Korzhenkov A.A."/>
            <person name="Samarov N.I."/>
            <person name="Mazunin I.O."/>
            <person name="Mozhey O.I."/>
            <person name="Shmyr I.S."/>
            <person name="Derbikova K.S."/>
            <person name="Taranov E.A."/>
            <person name="Dominova I.N."/>
            <person name="Bonch-Osmolovskaya E.A."/>
            <person name="Patrushev M.V."/>
            <person name="Podosokorskaya O.A."/>
            <person name="Kublanov I.V."/>
        </authorList>
    </citation>
    <scope>NUCLEOTIDE SEQUENCE [LARGE SCALE GENOMIC DNA]</scope>
    <source>
        <strain evidence="1 2">1807-2</strain>
    </source>
</reference>
<sequence>MYLLRTRDDLRRIATRILDDFNIKFIISEGKIKFLKPRNREHLRIEHHMLSDTVKRTLFFCLGAVESNRDSLVLMEEPEAHSFPFLHKVPR</sequence>
<organism evidence="1 2">
    <name type="scientific">Infirmifilum uzonense</name>
    <dbReference type="NCBI Taxonomy" id="1550241"/>
    <lineage>
        <taxon>Archaea</taxon>
        <taxon>Thermoproteota</taxon>
        <taxon>Thermoprotei</taxon>
        <taxon>Thermofilales</taxon>
        <taxon>Thermofilaceae</taxon>
        <taxon>Infirmifilum</taxon>
    </lineage>
</organism>
<proteinExistence type="predicted"/>
<gene>
    <name evidence="1" type="ORF">MA03_02795</name>
</gene>
<dbReference type="HOGENOM" id="CLU_2420207_0_0_2"/>
<dbReference type="EMBL" id="CP009961">
    <property type="protein sequence ID" value="AKG38413.1"/>
    <property type="molecule type" value="Genomic_DNA"/>
</dbReference>
<evidence type="ECO:0000313" key="2">
    <source>
        <dbReference type="Proteomes" id="UP000067434"/>
    </source>
</evidence>
<evidence type="ECO:0000313" key="1">
    <source>
        <dbReference type="EMBL" id="AKG38413.1"/>
    </source>
</evidence>
<keyword evidence="2" id="KW-1185">Reference proteome</keyword>
<dbReference type="AlphaFoldDB" id="A0A0F7FI20"/>
<protein>
    <recommendedName>
        <fullName evidence="3">ATPase AAA-type core domain-containing protein</fullName>
    </recommendedName>
</protein>
<dbReference type="Proteomes" id="UP000067434">
    <property type="component" value="Chromosome"/>
</dbReference>